<dbReference type="InterPro" id="IPR058240">
    <property type="entry name" value="rSAM_sf"/>
</dbReference>
<proteinExistence type="predicted"/>
<dbReference type="InterPro" id="IPR023404">
    <property type="entry name" value="rSAM_horseshoe"/>
</dbReference>
<dbReference type="eggNOG" id="COG1032">
    <property type="taxonomic scope" value="Bacteria"/>
</dbReference>
<organism evidence="7 8">
    <name type="scientific">Desulforapulum autotrophicum (strain ATCC 43914 / DSM 3382 / VKM B-1955 / HRM2)</name>
    <name type="common">Desulfobacterium autotrophicum</name>
    <dbReference type="NCBI Taxonomy" id="177437"/>
    <lineage>
        <taxon>Bacteria</taxon>
        <taxon>Pseudomonadati</taxon>
        <taxon>Thermodesulfobacteriota</taxon>
        <taxon>Desulfobacteria</taxon>
        <taxon>Desulfobacterales</taxon>
        <taxon>Desulfobacteraceae</taxon>
        <taxon>Desulforapulum</taxon>
    </lineage>
</organism>
<keyword evidence="2" id="KW-0949">S-adenosyl-L-methionine</keyword>
<dbReference type="InterPro" id="IPR051198">
    <property type="entry name" value="BchE-like"/>
</dbReference>
<dbReference type="Gene3D" id="3.80.30.20">
    <property type="entry name" value="tm_1862 like domain"/>
    <property type="match status" value="1"/>
</dbReference>
<dbReference type="AlphaFoldDB" id="C0QBI6"/>
<keyword evidence="4" id="KW-0408">Iron</keyword>
<dbReference type="PANTHER" id="PTHR43409">
    <property type="entry name" value="ANAEROBIC MAGNESIUM-PROTOPORPHYRIN IX MONOMETHYL ESTER CYCLASE-RELATED"/>
    <property type="match status" value="1"/>
</dbReference>
<evidence type="ECO:0000256" key="5">
    <source>
        <dbReference type="ARBA" id="ARBA00023014"/>
    </source>
</evidence>
<evidence type="ECO:0000313" key="7">
    <source>
        <dbReference type="EMBL" id="ACN16988.1"/>
    </source>
</evidence>
<keyword evidence="3" id="KW-0479">Metal-binding</keyword>
<name>C0QBI6_DESAH</name>
<dbReference type="InterPro" id="IPR007197">
    <property type="entry name" value="rSAM"/>
</dbReference>
<accession>C0QBI6</accession>
<evidence type="ECO:0000259" key="6">
    <source>
        <dbReference type="SMART" id="SM00729"/>
    </source>
</evidence>
<dbReference type="RefSeq" id="WP_015905731.1">
    <property type="nucleotide sequence ID" value="NC_012108.1"/>
</dbReference>
<evidence type="ECO:0000256" key="4">
    <source>
        <dbReference type="ARBA" id="ARBA00023004"/>
    </source>
</evidence>
<dbReference type="InterPro" id="IPR023984">
    <property type="entry name" value="rSAM_ocin_1"/>
</dbReference>
<dbReference type="KEGG" id="dat:HRM2_39300"/>
<dbReference type="STRING" id="177437.HRM2_39300"/>
<comment type="cofactor">
    <cofactor evidence="1">
        <name>[4Fe-4S] cluster</name>
        <dbReference type="ChEBI" id="CHEBI:49883"/>
    </cofactor>
</comment>
<dbReference type="Pfam" id="PF04055">
    <property type="entry name" value="Radical_SAM"/>
    <property type="match status" value="1"/>
</dbReference>
<evidence type="ECO:0000256" key="1">
    <source>
        <dbReference type="ARBA" id="ARBA00001966"/>
    </source>
</evidence>
<dbReference type="SFLD" id="SFLDF00324">
    <property type="entry name" value="bacteriocin_maturation"/>
    <property type="match status" value="1"/>
</dbReference>
<evidence type="ECO:0000256" key="3">
    <source>
        <dbReference type="ARBA" id="ARBA00022723"/>
    </source>
</evidence>
<keyword evidence="5" id="KW-0411">Iron-sulfur</keyword>
<dbReference type="GO" id="GO:0051536">
    <property type="term" value="F:iron-sulfur cluster binding"/>
    <property type="evidence" value="ECO:0007669"/>
    <property type="project" value="UniProtKB-KW"/>
</dbReference>
<dbReference type="GO" id="GO:0046872">
    <property type="term" value="F:metal ion binding"/>
    <property type="evidence" value="ECO:0007669"/>
    <property type="project" value="UniProtKB-KW"/>
</dbReference>
<dbReference type="SMART" id="SM00729">
    <property type="entry name" value="Elp3"/>
    <property type="match status" value="1"/>
</dbReference>
<dbReference type="Gene3D" id="3.40.50.280">
    <property type="entry name" value="Cobalamin-binding domain"/>
    <property type="match status" value="1"/>
</dbReference>
<dbReference type="Proteomes" id="UP000000442">
    <property type="component" value="Chromosome"/>
</dbReference>
<gene>
    <name evidence="7" type="ordered locus">HRM2_39300</name>
</gene>
<dbReference type="SFLD" id="SFLDG01082">
    <property type="entry name" value="B12-binding_domain_containing"/>
    <property type="match status" value="1"/>
</dbReference>
<evidence type="ECO:0000313" key="8">
    <source>
        <dbReference type="Proteomes" id="UP000000442"/>
    </source>
</evidence>
<dbReference type="InterPro" id="IPR006638">
    <property type="entry name" value="Elp3/MiaA/NifB-like_rSAM"/>
</dbReference>
<dbReference type="HOGENOM" id="CLU_028867_0_0_7"/>
<protein>
    <recommendedName>
        <fullName evidence="6">Elp3/MiaA/NifB-like radical SAM core domain-containing protein</fullName>
    </recommendedName>
</protein>
<evidence type="ECO:0000256" key="2">
    <source>
        <dbReference type="ARBA" id="ARBA00022691"/>
    </source>
</evidence>
<feature type="domain" description="Elp3/MiaA/NifB-like radical SAM core" evidence="6">
    <location>
        <begin position="265"/>
        <end position="473"/>
    </location>
</feature>
<dbReference type="GO" id="GO:0003824">
    <property type="term" value="F:catalytic activity"/>
    <property type="evidence" value="ECO:0007669"/>
    <property type="project" value="InterPro"/>
</dbReference>
<reference evidence="7 8" key="1">
    <citation type="journal article" date="2009" name="Environ. Microbiol.">
        <title>Genome sequence of Desulfobacterium autotrophicum HRM2, a marine sulfate reducer oxidizing organic carbon completely to carbon dioxide.</title>
        <authorList>
            <person name="Strittmatter A.W."/>
            <person name="Liesegang H."/>
            <person name="Rabus R."/>
            <person name="Decker I."/>
            <person name="Amann J."/>
            <person name="Andres S."/>
            <person name="Henne A."/>
            <person name="Fricke W.F."/>
            <person name="Martinez-Arias R."/>
            <person name="Bartels D."/>
            <person name="Goesmann A."/>
            <person name="Krause L."/>
            <person name="Puehler A."/>
            <person name="Klenk H.P."/>
            <person name="Richter M."/>
            <person name="Schuler M."/>
            <person name="Gloeckner F.O."/>
            <person name="Meyerdierks A."/>
            <person name="Gottschalk G."/>
            <person name="Amann R."/>
        </authorList>
    </citation>
    <scope>NUCLEOTIDE SEQUENCE [LARGE SCALE GENOMIC DNA]</scope>
    <source>
        <strain evidence="8">ATCC 43914 / DSM 3382 / HRM2</strain>
    </source>
</reference>
<dbReference type="SUPFAM" id="SSF102114">
    <property type="entry name" value="Radical SAM enzymes"/>
    <property type="match status" value="1"/>
</dbReference>
<keyword evidence="8" id="KW-1185">Reference proteome</keyword>
<sequence>MGPSEIKNQLERITLVSTPWPLFTRPSIQLGALKSYLRQEIPDLEVNTHHFYLKLAAAIGYPLYREISEKTWLAESVYAALLYPERFDLIQTMFCKEAKGNPLSFKVDFKALTHQAAVVADEFISSINWDRFGLAGFSICFCQLTSSLYFIRSIKKKFPKLAIVIGGSMFAGDSIKDIFTVFPEIDFVVNGEGERPLCSLVRHLRRSADSEEISRIPGLVTPCSCTGENPVTFDQMADLTDLPVPDYDDYFHLMKTAAPDNTFFPTLLAEASRGCRWQASNSEHSGCAFCNLNRNWQGYRCKGPEQVCREIDHLTSKYRTLSVAFMDNLMPAKTAMEMFDQLAGLEKDLDLFCELRATTQKRVLEKMGAAGVSKIQIGIESLSSSLLKKLNKGTTAIQNLEIMKHCEGLGIANNANLILHFPGSDLADMDETLRNIEFAAFFRPPTLVPFWLGHGSSVYDDPAAFGVKAIFNHPNYAKIFPQEIHRHMTFLIQRYRGDMGFQKQLWRPVEQRVDDWEKNYTRIHRTGGDTPILSYRDGRDFMIIRQERLSKAPFTHRLEGLSRKVYLYCGQHQSLEKILHHFQGLTQEKVVPFLKMMTDKKLMFEENGKYLSLAVPLRG</sequence>
<dbReference type="NCBIfam" id="TIGR03975">
    <property type="entry name" value="rSAM_ocin_1"/>
    <property type="match status" value="1"/>
</dbReference>
<dbReference type="EMBL" id="CP001087">
    <property type="protein sequence ID" value="ACN16988.1"/>
    <property type="molecule type" value="Genomic_DNA"/>
</dbReference>
<dbReference type="SFLD" id="SFLDS00029">
    <property type="entry name" value="Radical_SAM"/>
    <property type="match status" value="1"/>
</dbReference>